<feature type="non-terminal residue" evidence="1">
    <location>
        <position position="1"/>
    </location>
</feature>
<dbReference type="EMBL" id="BTRK01000004">
    <property type="protein sequence ID" value="GMR50054.1"/>
    <property type="molecule type" value="Genomic_DNA"/>
</dbReference>
<evidence type="ECO:0000313" key="1">
    <source>
        <dbReference type="EMBL" id="GMR50054.1"/>
    </source>
</evidence>
<proteinExistence type="predicted"/>
<dbReference type="Proteomes" id="UP001328107">
    <property type="component" value="Unassembled WGS sequence"/>
</dbReference>
<accession>A0AAN5I387</accession>
<sequence>VESLLRLSSVAKSISITQLFMDELHENTPHFFEDTLYFFGKMGYNWASTFIEMLHRKCDKLIINCDFVKYLRKEHADLLREQLPKINKKIWFCSSYDCYDEILEYMDNEYAIQADSWNDFERFLRVKHLARLNEKH</sequence>
<protein>
    <submittedName>
        <fullName evidence="1">Uncharacterized protein</fullName>
    </submittedName>
</protein>
<gene>
    <name evidence="1" type="ORF">PMAYCL1PPCAC_20249</name>
</gene>
<name>A0AAN5I387_9BILA</name>
<comment type="caution">
    <text evidence="1">The sequence shown here is derived from an EMBL/GenBank/DDBJ whole genome shotgun (WGS) entry which is preliminary data.</text>
</comment>
<reference evidence="2" key="1">
    <citation type="submission" date="2022-10" db="EMBL/GenBank/DDBJ databases">
        <title>Genome assembly of Pristionchus species.</title>
        <authorList>
            <person name="Yoshida K."/>
            <person name="Sommer R.J."/>
        </authorList>
    </citation>
    <scope>NUCLEOTIDE SEQUENCE [LARGE SCALE GENOMIC DNA]</scope>
    <source>
        <strain evidence="2">RS5460</strain>
    </source>
</reference>
<keyword evidence="2" id="KW-1185">Reference proteome</keyword>
<evidence type="ECO:0000313" key="2">
    <source>
        <dbReference type="Proteomes" id="UP001328107"/>
    </source>
</evidence>
<organism evidence="1 2">
    <name type="scientific">Pristionchus mayeri</name>
    <dbReference type="NCBI Taxonomy" id="1317129"/>
    <lineage>
        <taxon>Eukaryota</taxon>
        <taxon>Metazoa</taxon>
        <taxon>Ecdysozoa</taxon>
        <taxon>Nematoda</taxon>
        <taxon>Chromadorea</taxon>
        <taxon>Rhabditida</taxon>
        <taxon>Rhabditina</taxon>
        <taxon>Diplogasteromorpha</taxon>
        <taxon>Diplogasteroidea</taxon>
        <taxon>Neodiplogasteridae</taxon>
        <taxon>Pristionchus</taxon>
    </lineage>
</organism>
<feature type="non-terminal residue" evidence="1">
    <location>
        <position position="136"/>
    </location>
</feature>
<dbReference type="AlphaFoldDB" id="A0AAN5I387"/>